<dbReference type="PANTHER" id="PTHR39177:SF1">
    <property type="entry name" value="ABC TRANSPORTER PERMEASE YTRC-RELATED"/>
    <property type="match status" value="1"/>
</dbReference>
<evidence type="ECO:0000256" key="1">
    <source>
        <dbReference type="SAM" id="Phobius"/>
    </source>
</evidence>
<dbReference type="RefSeq" id="WP_090634174.1">
    <property type="nucleotide sequence ID" value="NZ_CVRB01000002.1"/>
</dbReference>
<feature type="domain" description="DUF6449" evidence="2">
    <location>
        <begin position="430"/>
        <end position="485"/>
    </location>
</feature>
<feature type="transmembrane region" description="Helical" evidence="1">
    <location>
        <begin position="275"/>
        <end position="292"/>
    </location>
</feature>
<evidence type="ECO:0000259" key="2">
    <source>
        <dbReference type="Pfam" id="PF20047"/>
    </source>
</evidence>
<feature type="transmembrane region" description="Helical" evidence="1">
    <location>
        <begin position="105"/>
        <end position="130"/>
    </location>
</feature>
<keyword evidence="4" id="KW-1185">Reference proteome</keyword>
<dbReference type="PANTHER" id="PTHR39177">
    <property type="entry name" value="ABC TRANSPORTER PERMEASE YTRC-RELATED"/>
    <property type="match status" value="1"/>
</dbReference>
<protein>
    <submittedName>
        <fullName evidence="3">Putative ABC transporter permease YtrD</fullName>
    </submittedName>
</protein>
<feature type="transmembrane region" description="Helical" evidence="1">
    <location>
        <begin position="304"/>
        <end position="322"/>
    </location>
</feature>
<organism evidence="3 4">
    <name type="scientific">Neobacillus massiliamazoniensis</name>
    <dbReference type="NCBI Taxonomy" id="1499688"/>
    <lineage>
        <taxon>Bacteria</taxon>
        <taxon>Bacillati</taxon>
        <taxon>Bacillota</taxon>
        <taxon>Bacilli</taxon>
        <taxon>Bacillales</taxon>
        <taxon>Bacillaceae</taxon>
        <taxon>Neobacillus</taxon>
    </lineage>
</organism>
<evidence type="ECO:0000313" key="4">
    <source>
        <dbReference type="Proteomes" id="UP000199087"/>
    </source>
</evidence>
<evidence type="ECO:0000313" key="3">
    <source>
        <dbReference type="EMBL" id="CRK82316.1"/>
    </source>
</evidence>
<feature type="transmembrane region" description="Helical" evidence="1">
    <location>
        <begin position="334"/>
        <end position="355"/>
    </location>
</feature>
<keyword evidence="1" id="KW-0472">Membrane</keyword>
<gene>
    <name evidence="3" type="primary">ytrD</name>
    <name evidence="3" type="ORF">BN000_02239</name>
</gene>
<dbReference type="EMBL" id="CVRB01000002">
    <property type="protein sequence ID" value="CRK82316.1"/>
    <property type="molecule type" value="Genomic_DNA"/>
</dbReference>
<feature type="transmembrane region" description="Helical" evidence="1">
    <location>
        <begin position="237"/>
        <end position="255"/>
    </location>
</feature>
<dbReference type="Pfam" id="PF20047">
    <property type="entry name" value="DUF6449"/>
    <property type="match status" value="1"/>
</dbReference>
<dbReference type="OrthoDB" id="1706490at2"/>
<feature type="transmembrane region" description="Helical" evidence="1">
    <location>
        <begin position="21"/>
        <end position="43"/>
    </location>
</feature>
<accession>A0A0U1NW96</accession>
<sequence length="654" mass="75111">MPSKMSLFNKEMILQIGRSTGWVSIVYFLGLLFILPIQILLMYPDKENILKHQTFQSLFQYNNTFQIGLIVLVPVILAVFLFRFLHVKQTSDLMHSLPIKREKIFHYYALTGMAFLIVPVVLISVIILLIHSTLDVSSMFTVTDVLYWAGTTILFTLLFYTASVFVAMMTGISAVQAVLSYIFLFFPIGMAILLFLNLKILLYGFPSDYFLSKQLDLISPITYVAALNSKSFKWMDAGLYHILTIILYLLSLYFYKKRNLEAASEAIAFPKLRCVFKYGAAFCTMLLGGGYFHSVSSSSTGWTLFGYFVGAVLGYFTAEMVLQKSWRVFSHVKGLLVYSAVATLLVIGVDTLRIYENRVPEVNDIKNVLLMENPSFNLDRSSMAQYFPQEPIKEKANIEAVRKLHQQILTNQNINHLKKNETFVSYYFIYELKNGRHVIREYKVNERLYSDVFKPIYESKEYKMTATAINKVKDNKIKSITIRGYGPYNKFVMLSNPTDVKEAMAALKADMLTESYDDSKYFRGHGSSIEFDLGNNQFISFGLLPTYQNLTEWLKEKNLLNQATVTADDISHVLVKKVDGFGSYDPEKMRREVEDSKESLNVTDNRQIGELLSKASVDMNHEYAAVFYYNAGNYKDFMYFDEAHVPDFVKERLK</sequence>
<keyword evidence="1" id="KW-1133">Transmembrane helix</keyword>
<keyword evidence="1" id="KW-0812">Transmembrane</keyword>
<dbReference type="InterPro" id="IPR045611">
    <property type="entry name" value="DUF6449"/>
</dbReference>
<feature type="transmembrane region" description="Helical" evidence="1">
    <location>
        <begin position="145"/>
        <end position="169"/>
    </location>
</feature>
<feature type="transmembrane region" description="Helical" evidence="1">
    <location>
        <begin position="63"/>
        <end position="85"/>
    </location>
</feature>
<proteinExistence type="predicted"/>
<dbReference type="Proteomes" id="UP000199087">
    <property type="component" value="Unassembled WGS sequence"/>
</dbReference>
<reference evidence="4" key="1">
    <citation type="submission" date="2015-05" db="EMBL/GenBank/DDBJ databases">
        <authorList>
            <person name="Urmite Genomes"/>
        </authorList>
    </citation>
    <scope>NUCLEOTIDE SEQUENCE [LARGE SCALE GENOMIC DNA]</scope>
    <source>
        <strain evidence="4">LF1</strain>
    </source>
</reference>
<dbReference type="InterPro" id="IPR053046">
    <property type="entry name" value="ABC-5_transporter"/>
</dbReference>
<name>A0A0U1NW96_9BACI</name>
<dbReference type="AlphaFoldDB" id="A0A0U1NW96"/>
<feature type="transmembrane region" description="Helical" evidence="1">
    <location>
        <begin position="181"/>
        <end position="205"/>
    </location>
</feature>
<dbReference type="STRING" id="1499688.BN000_02239"/>